<reference evidence="1" key="2">
    <citation type="submission" date="2021-04" db="EMBL/GenBank/DDBJ databases">
        <authorList>
            <person name="Gilroy R."/>
        </authorList>
    </citation>
    <scope>NUCLEOTIDE SEQUENCE</scope>
    <source>
        <strain evidence="1">Gambia16-930</strain>
    </source>
</reference>
<dbReference type="EMBL" id="DXGG01000097">
    <property type="protein sequence ID" value="HIW87193.1"/>
    <property type="molecule type" value="Genomic_DNA"/>
</dbReference>
<dbReference type="NCBIfam" id="TIGR02453">
    <property type="entry name" value="TIGR02453 family protein"/>
    <property type="match status" value="1"/>
</dbReference>
<proteinExistence type="predicted"/>
<dbReference type="InterPro" id="IPR015996">
    <property type="entry name" value="UCP028451"/>
</dbReference>
<dbReference type="PANTHER" id="PTHR36452">
    <property type="entry name" value="CHROMOSOME 12, WHOLE GENOME SHOTGUN SEQUENCE"/>
    <property type="match status" value="1"/>
</dbReference>
<dbReference type="PANTHER" id="PTHR36452:SF1">
    <property type="entry name" value="DUF2461 DOMAIN-CONTAINING PROTEIN"/>
    <property type="match status" value="1"/>
</dbReference>
<dbReference type="Proteomes" id="UP000824267">
    <property type="component" value="Unassembled WGS sequence"/>
</dbReference>
<dbReference type="Pfam" id="PF09365">
    <property type="entry name" value="DUF2461"/>
    <property type="match status" value="1"/>
</dbReference>
<protein>
    <submittedName>
        <fullName evidence="1">DUF2461 domain-containing protein</fullName>
    </submittedName>
</protein>
<organism evidence="1 2">
    <name type="scientific">Candidatus Onthomorpha intestinigallinarum</name>
    <dbReference type="NCBI Taxonomy" id="2840880"/>
    <lineage>
        <taxon>Bacteria</taxon>
        <taxon>Pseudomonadati</taxon>
        <taxon>Bacteroidota</taxon>
        <taxon>Bacteroidia</taxon>
        <taxon>Bacteroidales</taxon>
        <taxon>Candidatus Onthomorpha</taxon>
    </lineage>
</organism>
<evidence type="ECO:0000313" key="1">
    <source>
        <dbReference type="EMBL" id="HIW87193.1"/>
    </source>
</evidence>
<evidence type="ECO:0000313" key="2">
    <source>
        <dbReference type="Proteomes" id="UP000824267"/>
    </source>
</evidence>
<comment type="caution">
    <text evidence="1">The sequence shown here is derived from an EMBL/GenBank/DDBJ whole genome shotgun (WGS) entry which is preliminary data.</text>
</comment>
<reference evidence="1" key="1">
    <citation type="journal article" date="2021" name="PeerJ">
        <title>Extensive microbial diversity within the chicken gut microbiome revealed by metagenomics and culture.</title>
        <authorList>
            <person name="Gilroy R."/>
            <person name="Ravi A."/>
            <person name="Getino M."/>
            <person name="Pursley I."/>
            <person name="Horton D.L."/>
            <person name="Alikhan N.F."/>
            <person name="Baker D."/>
            <person name="Gharbi K."/>
            <person name="Hall N."/>
            <person name="Watson M."/>
            <person name="Adriaenssens E.M."/>
            <person name="Foster-Nyarko E."/>
            <person name="Jarju S."/>
            <person name="Secka A."/>
            <person name="Antonio M."/>
            <person name="Oren A."/>
            <person name="Chaudhuri R.R."/>
            <person name="La Ragione R."/>
            <person name="Hildebrand F."/>
            <person name="Pallen M.J."/>
        </authorList>
    </citation>
    <scope>NUCLEOTIDE SEQUENCE</scope>
    <source>
        <strain evidence="1">Gambia16-930</strain>
    </source>
</reference>
<sequence>MKEVIDFLNRLSENNNKPWFDAHKDEYKRVKACFEDFVAELIKAIESFDKSIYGLSVSDCTYRIYRDIRFSKDKTPYKTHMGAYICPKGKKSGLAGYYFHIESESRTYLPSHLLATGAVCLPKESIRSIREDIYSLYDEFEQCVHKAEGFILDTESSMKVVPKDFPKGTKADNALKLRDFILSKHVDDSYILSSDLLDRLVHDFKKTKNFNDFINRAIKAEM</sequence>
<name>A0A9D1UH50_9BACT</name>
<dbReference type="InterPro" id="IPR012808">
    <property type="entry name" value="CHP02453"/>
</dbReference>
<dbReference type="PIRSF" id="PIRSF028451">
    <property type="entry name" value="UCP028451"/>
    <property type="match status" value="1"/>
</dbReference>
<gene>
    <name evidence="1" type="ORF">IAC47_02840</name>
</gene>
<accession>A0A9D1UH50</accession>
<dbReference type="AlphaFoldDB" id="A0A9D1UH50"/>